<keyword evidence="9" id="KW-1185">Reference proteome</keyword>
<keyword evidence="5" id="KW-0560">Oxidoreductase</keyword>
<dbReference type="SUPFAM" id="SSF51905">
    <property type="entry name" value="FAD/NAD(P)-binding domain"/>
    <property type="match status" value="1"/>
</dbReference>
<organism evidence="8 9">
    <name type="scientific">Vibrio mediterranei</name>
    <dbReference type="NCBI Taxonomy" id="689"/>
    <lineage>
        <taxon>Bacteria</taxon>
        <taxon>Pseudomonadati</taxon>
        <taxon>Pseudomonadota</taxon>
        <taxon>Gammaproteobacteria</taxon>
        <taxon>Vibrionales</taxon>
        <taxon>Vibrionaceae</taxon>
        <taxon>Vibrio</taxon>
    </lineage>
</organism>
<evidence type="ECO:0000313" key="9">
    <source>
        <dbReference type="Proteomes" id="UP000238163"/>
    </source>
</evidence>
<evidence type="ECO:0000256" key="6">
    <source>
        <dbReference type="ARBA" id="ARBA00023284"/>
    </source>
</evidence>
<protein>
    <submittedName>
        <fullName evidence="8">CoA-disulfide reductase</fullName>
    </submittedName>
</protein>
<keyword evidence="6" id="KW-0676">Redox-active center</keyword>
<accession>A0ABX5DBJ3</accession>
<dbReference type="SUPFAM" id="SSF52821">
    <property type="entry name" value="Rhodanese/Cell cycle control phosphatase"/>
    <property type="match status" value="1"/>
</dbReference>
<dbReference type="SMART" id="SM00450">
    <property type="entry name" value="RHOD"/>
    <property type="match status" value="1"/>
</dbReference>
<reference evidence="8 9" key="1">
    <citation type="submission" date="2018-03" db="EMBL/GenBank/DDBJ databases">
        <title>Genetic Diversity and Phenotypic Plasticity of AHL Mediated Quorum Sensing in Environmental Strains of Vibrio mediterranei.</title>
        <authorList>
            <person name="Lantoine F."/>
            <person name="Vouve F."/>
        </authorList>
    </citation>
    <scope>NUCLEOTIDE SEQUENCE [LARGE SCALE GENOMIC DNA]</scope>
    <source>
        <strain evidence="8 9">17LN0615E</strain>
    </source>
</reference>
<evidence type="ECO:0000256" key="4">
    <source>
        <dbReference type="ARBA" id="ARBA00022827"/>
    </source>
</evidence>
<dbReference type="InterPro" id="IPR001763">
    <property type="entry name" value="Rhodanese-like_dom"/>
</dbReference>
<dbReference type="PRINTS" id="PR00368">
    <property type="entry name" value="FADPNR"/>
</dbReference>
<gene>
    <name evidence="8" type="ORF">COR51_14215</name>
</gene>
<dbReference type="EMBL" id="NWTN01000008">
    <property type="protein sequence ID" value="PRQ66922.1"/>
    <property type="molecule type" value="Genomic_DNA"/>
</dbReference>
<proteinExistence type="inferred from homology"/>
<dbReference type="InterPro" id="IPR036188">
    <property type="entry name" value="FAD/NAD-bd_sf"/>
</dbReference>
<dbReference type="Gene3D" id="3.50.50.60">
    <property type="entry name" value="FAD/NAD(P)-binding domain"/>
    <property type="match status" value="2"/>
</dbReference>
<keyword evidence="3" id="KW-0285">Flavoprotein</keyword>
<dbReference type="Gene3D" id="3.40.250.10">
    <property type="entry name" value="Rhodanese-like domain"/>
    <property type="match status" value="1"/>
</dbReference>
<dbReference type="Pfam" id="PF02852">
    <property type="entry name" value="Pyr_redox_dim"/>
    <property type="match status" value="1"/>
</dbReference>
<evidence type="ECO:0000256" key="5">
    <source>
        <dbReference type="ARBA" id="ARBA00023002"/>
    </source>
</evidence>
<sequence length="568" mass="61622">MKKKIVIIGGVAGGASAAARARRLSEDAEIVMFERGPFVSFANCGLPYHIGGDIQDRSKLLLQTPESFLARFNVDVRVMNEVVSIDRQSKKVLVKNLLDNTEYSESYDSLVLSPGAAPFVPNIEGIDNPLTHTLRNIPDMDKIIQSIQLNKPNHATVVGGGFIGLEVMEAFEQLGIKTSLIEMADQVMTPVDREMAGFVHSEIKAKGIDLRLNTALESISFEQNCTVASKDAGQSTENQHLQGKLTLSLSNGDKLDTDLLVMAIGVRPETRLAVEAGLQLGELGGIYTNEKMQTSDPDIYAVGDAIEDKDFVTGKPGLVPLAGPANRQGRMAADNIFGRSESYQGTQGTAICKVFDLAVASVGKNEKTLIRENMDFEKVYVHAASHASYYPGSEVVSLKLLFNKKTGKILGAQAVGKDGVDKRIDVLAVAQRAGMTVEQLQHLELTYAPPYGSAKDVINQAAFVANNIVVGDVVPAHYADVNNLTEDQVLLDVRNPGELENVGYLEGAINIPVDQLRGRLSELPKDKEIIVYCQVGLRGNVAYRQLINNGFKAKNLIGGYRTYKFADA</sequence>
<name>A0ABX5DBJ3_9VIBR</name>
<comment type="cofactor">
    <cofactor evidence="1">
        <name>FAD</name>
        <dbReference type="ChEBI" id="CHEBI:57692"/>
    </cofactor>
</comment>
<evidence type="ECO:0000256" key="2">
    <source>
        <dbReference type="ARBA" id="ARBA00009130"/>
    </source>
</evidence>
<dbReference type="CDD" id="cd01524">
    <property type="entry name" value="RHOD_Pyr_redox"/>
    <property type="match status" value="1"/>
</dbReference>
<dbReference type="PANTHER" id="PTHR43429:SF1">
    <property type="entry name" value="NAD(P)H SULFUR OXIDOREDUCTASE (COA-DEPENDENT)"/>
    <property type="match status" value="1"/>
</dbReference>
<dbReference type="SUPFAM" id="SSF55424">
    <property type="entry name" value="FAD/NAD-linked reductases, dimerisation (C-terminal) domain"/>
    <property type="match status" value="1"/>
</dbReference>
<dbReference type="PRINTS" id="PR00411">
    <property type="entry name" value="PNDRDTASEI"/>
</dbReference>
<evidence type="ECO:0000313" key="8">
    <source>
        <dbReference type="EMBL" id="PRQ66922.1"/>
    </source>
</evidence>
<dbReference type="RefSeq" id="WP_062458201.1">
    <property type="nucleotide sequence ID" value="NZ_FLLQ01000002.1"/>
</dbReference>
<dbReference type="InterPro" id="IPR023753">
    <property type="entry name" value="FAD/NAD-binding_dom"/>
</dbReference>
<dbReference type="PANTHER" id="PTHR43429">
    <property type="entry name" value="PYRIDINE NUCLEOTIDE-DISULFIDE OXIDOREDUCTASE DOMAIN-CONTAINING"/>
    <property type="match status" value="1"/>
</dbReference>
<dbReference type="InterPro" id="IPR036873">
    <property type="entry name" value="Rhodanese-like_dom_sf"/>
</dbReference>
<evidence type="ECO:0000256" key="3">
    <source>
        <dbReference type="ARBA" id="ARBA00022630"/>
    </source>
</evidence>
<dbReference type="PROSITE" id="PS50206">
    <property type="entry name" value="RHODANESE_3"/>
    <property type="match status" value="1"/>
</dbReference>
<dbReference type="InterPro" id="IPR016156">
    <property type="entry name" value="FAD/NAD-linked_Rdtase_dimer_sf"/>
</dbReference>
<evidence type="ECO:0000259" key="7">
    <source>
        <dbReference type="PROSITE" id="PS50206"/>
    </source>
</evidence>
<keyword evidence="4" id="KW-0274">FAD</keyword>
<dbReference type="InterPro" id="IPR004099">
    <property type="entry name" value="Pyr_nucl-diS_OxRdtase_dimer"/>
</dbReference>
<dbReference type="Pfam" id="PF00581">
    <property type="entry name" value="Rhodanese"/>
    <property type="match status" value="1"/>
</dbReference>
<evidence type="ECO:0000256" key="1">
    <source>
        <dbReference type="ARBA" id="ARBA00001974"/>
    </source>
</evidence>
<comment type="similarity">
    <text evidence="2">Belongs to the class-III pyridine nucleotide-disulfide oxidoreductase family.</text>
</comment>
<comment type="caution">
    <text evidence="8">The sequence shown here is derived from an EMBL/GenBank/DDBJ whole genome shotgun (WGS) entry which is preliminary data.</text>
</comment>
<dbReference type="InterPro" id="IPR050260">
    <property type="entry name" value="FAD-bd_OxRdtase"/>
</dbReference>
<feature type="domain" description="Rhodanese" evidence="7">
    <location>
        <begin position="484"/>
        <end position="568"/>
    </location>
</feature>
<dbReference type="Pfam" id="PF07992">
    <property type="entry name" value="Pyr_redox_2"/>
    <property type="match status" value="1"/>
</dbReference>
<dbReference type="Proteomes" id="UP000238163">
    <property type="component" value="Unassembled WGS sequence"/>
</dbReference>